<evidence type="ECO:0000313" key="3">
    <source>
        <dbReference type="Proteomes" id="UP000294200"/>
    </source>
</evidence>
<dbReference type="EMBL" id="MWML01000024">
    <property type="protein sequence ID" value="TCG08850.1"/>
    <property type="molecule type" value="Genomic_DNA"/>
</dbReference>
<keyword evidence="3" id="KW-1185">Reference proteome</keyword>
<evidence type="ECO:0000313" key="2">
    <source>
        <dbReference type="EMBL" id="TCG08850.1"/>
    </source>
</evidence>
<protein>
    <submittedName>
        <fullName evidence="2">Uncharacterized protein</fullName>
    </submittedName>
</protein>
<sequence>MALEKGNQFRVQPGEVKNGRGRPKASHIIKRDTEKALRVAAGPLVALAVEKALGGSEPALCAVLGLLAAGFGGEPPAKRKTPADAPIIG</sequence>
<dbReference type="Proteomes" id="UP000294200">
    <property type="component" value="Unassembled WGS sequence"/>
</dbReference>
<reference evidence="2 3" key="1">
    <citation type="submission" date="2017-02" db="EMBL/GenBank/DDBJ databases">
        <title>Paraburkholderia sophoroidis sp. nov. and Paraburkholderia steynii sp. nov. rhizobial symbionts of the fynbos legume Hypocalyptus sophoroides.</title>
        <authorList>
            <person name="Steenkamp E.T."/>
            <person name="Beukes C.W."/>
            <person name="Van Zyl E."/>
            <person name="Avontuur J."/>
            <person name="Chan W.Y."/>
            <person name="Hassen A."/>
            <person name="Palmer M."/>
            <person name="Mthombeni L."/>
            <person name="Phalane F."/>
            <person name="Sereme K."/>
            <person name="Venter S.N."/>
        </authorList>
    </citation>
    <scope>NUCLEOTIDE SEQUENCE [LARGE SCALE GENOMIC DNA]</scope>
    <source>
        <strain evidence="2 3">HC1.1ba</strain>
    </source>
</reference>
<proteinExistence type="predicted"/>
<organism evidence="2 3">
    <name type="scientific">Paraburkholderia steynii</name>
    <dbReference type="NCBI Taxonomy" id="1245441"/>
    <lineage>
        <taxon>Bacteria</taxon>
        <taxon>Pseudomonadati</taxon>
        <taxon>Pseudomonadota</taxon>
        <taxon>Betaproteobacteria</taxon>
        <taxon>Burkholderiales</taxon>
        <taxon>Burkholderiaceae</taxon>
        <taxon>Paraburkholderia</taxon>
    </lineage>
</organism>
<accession>A0A4R0XL43</accession>
<evidence type="ECO:0000256" key="1">
    <source>
        <dbReference type="SAM" id="MobiDB-lite"/>
    </source>
</evidence>
<feature type="region of interest" description="Disordered" evidence="1">
    <location>
        <begin position="1"/>
        <end position="26"/>
    </location>
</feature>
<name>A0A4R0XL43_9BURK</name>
<dbReference type="AlphaFoldDB" id="A0A4R0XL43"/>
<gene>
    <name evidence="2" type="ORF">BZM27_09370</name>
</gene>
<comment type="caution">
    <text evidence="2">The sequence shown here is derived from an EMBL/GenBank/DDBJ whole genome shotgun (WGS) entry which is preliminary data.</text>
</comment>